<dbReference type="KEGG" id="tcx:Tcr_2098"/>
<keyword evidence="1" id="KW-0732">Signal</keyword>
<evidence type="ECO:0000313" key="2">
    <source>
        <dbReference type="EMBL" id="ABB42687.1"/>
    </source>
</evidence>
<reference evidence="2" key="1">
    <citation type="submission" date="2006-07" db="EMBL/GenBank/DDBJ databases">
        <title>Complete sequence of Thiomicrospira crunogena XCL-2.</title>
        <authorList>
            <consortium name="US DOE Joint Genome Institute"/>
            <person name="Copeland A."/>
            <person name="Lucas S."/>
            <person name="Lapidus A."/>
            <person name="Barry K."/>
            <person name="Detter J.C."/>
            <person name="Glavina del Rio T."/>
            <person name="Hammon N."/>
            <person name="Israni S."/>
            <person name="Dalin E."/>
            <person name="Tice H."/>
            <person name="Pitluck S."/>
            <person name="Chain P."/>
            <person name="Malfatti S."/>
            <person name="Shin M."/>
            <person name="Vergez L."/>
            <person name="Schmutz J."/>
            <person name="Larimer F."/>
            <person name="Land M."/>
            <person name="Hauser L."/>
            <person name="Kyrpides N."/>
            <person name="Lykidis A."/>
            <person name="Scott K.M."/>
            <person name="Sievert S."/>
            <person name="Kerfeld C."/>
            <person name="Freyermuth S."/>
            <person name="Dobrinski K."/>
            <person name="Boller A."/>
            <person name="Fitzpatrick K."/>
            <person name="Thoma P."/>
            <person name="Moore J."/>
            <person name="Richardson P."/>
        </authorList>
    </citation>
    <scope>NUCLEOTIDE SEQUENCE</scope>
    <source>
        <strain evidence="2">XCL-2</strain>
    </source>
</reference>
<dbReference type="EMBL" id="CP000109">
    <property type="protein sequence ID" value="ABB42687.1"/>
    <property type="molecule type" value="Genomic_DNA"/>
</dbReference>
<protein>
    <recommendedName>
        <fullName evidence="3">PepSY domain-containing protein</fullName>
    </recommendedName>
</protein>
<name>Q31DT6_HYDCU</name>
<feature type="chain" id="PRO_5004219962" description="PepSY domain-containing protein" evidence="1">
    <location>
        <begin position="21"/>
        <end position="119"/>
    </location>
</feature>
<accession>Q31DT6</accession>
<feature type="signal peptide" evidence="1">
    <location>
        <begin position="1"/>
        <end position="20"/>
    </location>
</feature>
<dbReference type="Pfam" id="PF20098">
    <property type="entry name" value="DUF6488"/>
    <property type="match status" value="1"/>
</dbReference>
<dbReference type="OrthoDB" id="5616427at2"/>
<sequence>MNNLITILLLSLFITTPAMAGGGHSHSPDGGHSHSHGSISNKEVINKATGKVNQLASAGIIDISWKNVKAHSAVKKQFSDDLEWVIAFKNGKIDDPKKQNLYLFFSLDGHYIAANYSGK</sequence>
<dbReference type="eggNOG" id="ENOG5033MD2">
    <property type="taxonomic scope" value="Bacteria"/>
</dbReference>
<dbReference type="AlphaFoldDB" id="Q31DT6"/>
<evidence type="ECO:0000256" key="1">
    <source>
        <dbReference type="SAM" id="SignalP"/>
    </source>
</evidence>
<dbReference type="HOGENOM" id="CLU_166211_0_0_6"/>
<organism evidence="2">
    <name type="scientific">Hydrogenovibrio crunogenus (strain DSM 25203 / XCL-2)</name>
    <name type="common">Thiomicrospira crunogena</name>
    <dbReference type="NCBI Taxonomy" id="317025"/>
    <lineage>
        <taxon>Bacteria</taxon>
        <taxon>Pseudomonadati</taxon>
        <taxon>Pseudomonadota</taxon>
        <taxon>Gammaproteobacteria</taxon>
        <taxon>Thiotrichales</taxon>
        <taxon>Piscirickettsiaceae</taxon>
        <taxon>Hydrogenovibrio</taxon>
    </lineage>
</organism>
<gene>
    <name evidence="2" type="ordered locus">Tcr_2098</name>
</gene>
<proteinExistence type="predicted"/>
<evidence type="ECO:0008006" key="3">
    <source>
        <dbReference type="Google" id="ProtNLM"/>
    </source>
</evidence>
<dbReference type="InterPro" id="IPR045503">
    <property type="entry name" value="DUF6488"/>
</dbReference>
<dbReference type="STRING" id="317025.Tcr_2098"/>